<comment type="caution">
    <text evidence="1">The sequence shown here is derived from an EMBL/GenBank/DDBJ whole genome shotgun (WGS) entry which is preliminary data.</text>
</comment>
<dbReference type="EMBL" id="JAUEPR010000250">
    <property type="protein sequence ID" value="KAK0459055.1"/>
    <property type="molecule type" value="Genomic_DNA"/>
</dbReference>
<sequence>MQPQSVTSCHHKLSMNSVTGAWAPIRLSESQARGSSLLRDIIIYERSPAITAQQFLLNQHLLSPLMTTACVHHSISMIQPKSPLSIPAASPLPQELIDIIIDYLYNDAHSLRACALVATSWLGRSQQNLFSRITLAGKLLPHNSKGLTLAELFSCLIESAPHIPTLVQHLVITESDAMLLRGRWLGRSISALNNMLPALTSLRTLHIDFSGTPWCDVPGIHTLFRSSFKLRDLRKVTISNFPRVPSWDRLFALFEGSNVTDICLVDVTTDDLVGDSWQIYVPESVRIPLETVSLSLESNELWRLSSWLANPSCILQPYVLRKLCIDIMHSQEMNAFSRLLETLHIPSLQTIEIRLEGLDSPEANHLPDVSRFRHVRLTLTPEVLQCKWEGWISIAVWCWERLLKNFRENIIESVTLTLPAEVHPDKLPEAERMYWIALDAALTRADMTHLRRVYLEDESSQALGYRDGVIKDMFPNLYEKRLLVF</sequence>
<accession>A0AA39KDD7</accession>
<dbReference type="AlphaFoldDB" id="A0AA39KDD7"/>
<reference evidence="1" key="1">
    <citation type="submission" date="2023-06" db="EMBL/GenBank/DDBJ databases">
        <authorList>
            <consortium name="Lawrence Berkeley National Laboratory"/>
            <person name="Ahrendt S."/>
            <person name="Sahu N."/>
            <person name="Indic B."/>
            <person name="Wong-Bajracharya J."/>
            <person name="Merenyi Z."/>
            <person name="Ke H.-M."/>
            <person name="Monk M."/>
            <person name="Kocsube S."/>
            <person name="Drula E."/>
            <person name="Lipzen A."/>
            <person name="Balint B."/>
            <person name="Henrissat B."/>
            <person name="Andreopoulos B."/>
            <person name="Martin F.M."/>
            <person name="Harder C.B."/>
            <person name="Rigling D."/>
            <person name="Ford K.L."/>
            <person name="Foster G.D."/>
            <person name="Pangilinan J."/>
            <person name="Papanicolaou A."/>
            <person name="Barry K."/>
            <person name="LaButti K."/>
            <person name="Viragh M."/>
            <person name="Koriabine M."/>
            <person name="Yan M."/>
            <person name="Riley R."/>
            <person name="Champramary S."/>
            <person name="Plett K.L."/>
            <person name="Tsai I.J."/>
            <person name="Slot J."/>
            <person name="Sipos G."/>
            <person name="Plett J."/>
            <person name="Nagy L.G."/>
            <person name="Grigoriev I.V."/>
        </authorList>
    </citation>
    <scope>NUCLEOTIDE SEQUENCE</scope>
    <source>
        <strain evidence="1">ICMP 16352</strain>
    </source>
</reference>
<dbReference type="Proteomes" id="UP001175227">
    <property type="component" value="Unassembled WGS sequence"/>
</dbReference>
<protein>
    <submittedName>
        <fullName evidence="1">Uncharacterized protein</fullName>
    </submittedName>
</protein>
<name>A0AA39KDD7_9AGAR</name>
<gene>
    <name evidence="1" type="ORF">IW261DRAFT_537424</name>
</gene>
<keyword evidence="2" id="KW-1185">Reference proteome</keyword>
<evidence type="ECO:0000313" key="2">
    <source>
        <dbReference type="Proteomes" id="UP001175227"/>
    </source>
</evidence>
<organism evidence="1 2">
    <name type="scientific">Armillaria novae-zelandiae</name>
    <dbReference type="NCBI Taxonomy" id="153914"/>
    <lineage>
        <taxon>Eukaryota</taxon>
        <taxon>Fungi</taxon>
        <taxon>Dikarya</taxon>
        <taxon>Basidiomycota</taxon>
        <taxon>Agaricomycotina</taxon>
        <taxon>Agaricomycetes</taxon>
        <taxon>Agaricomycetidae</taxon>
        <taxon>Agaricales</taxon>
        <taxon>Marasmiineae</taxon>
        <taxon>Physalacriaceae</taxon>
        <taxon>Armillaria</taxon>
    </lineage>
</organism>
<evidence type="ECO:0000313" key="1">
    <source>
        <dbReference type="EMBL" id="KAK0459055.1"/>
    </source>
</evidence>
<proteinExistence type="predicted"/>